<evidence type="ECO:0000259" key="6">
    <source>
        <dbReference type="PROSITE" id="PS50950"/>
    </source>
</evidence>
<keyword evidence="2 5" id="KW-0863">Zinc-finger</keyword>
<evidence type="ECO:0000256" key="2">
    <source>
        <dbReference type="ARBA" id="ARBA00022771"/>
    </source>
</evidence>
<dbReference type="GO" id="GO:0008270">
    <property type="term" value="F:zinc ion binding"/>
    <property type="evidence" value="ECO:0007669"/>
    <property type="project" value="UniProtKB-KW"/>
</dbReference>
<dbReference type="SMART" id="SM00692">
    <property type="entry name" value="DM3"/>
    <property type="match status" value="1"/>
</dbReference>
<dbReference type="Proteomes" id="UP001153636">
    <property type="component" value="Chromosome 1"/>
</dbReference>
<dbReference type="PROSITE" id="PS50950">
    <property type="entry name" value="ZF_THAP"/>
    <property type="match status" value="1"/>
</dbReference>
<evidence type="ECO:0000256" key="5">
    <source>
        <dbReference type="PROSITE-ProRule" id="PRU00309"/>
    </source>
</evidence>
<dbReference type="AlphaFoldDB" id="A0A9P0G421"/>
<keyword evidence="8" id="KW-1185">Reference proteome</keyword>
<feature type="domain" description="THAP-type" evidence="6">
    <location>
        <begin position="1"/>
        <end position="65"/>
    </location>
</feature>
<dbReference type="GO" id="GO:0003677">
    <property type="term" value="F:DNA binding"/>
    <property type="evidence" value="ECO:0007669"/>
    <property type="project" value="UniProtKB-UniRule"/>
</dbReference>
<dbReference type="SUPFAM" id="SSF57716">
    <property type="entry name" value="Glucocorticoid receptor-like (DNA-binding domain)"/>
    <property type="match status" value="1"/>
</dbReference>
<evidence type="ECO:0000256" key="1">
    <source>
        <dbReference type="ARBA" id="ARBA00022723"/>
    </source>
</evidence>
<dbReference type="OrthoDB" id="6611136at2759"/>
<accession>A0A9P0G421</accession>
<evidence type="ECO:0000256" key="3">
    <source>
        <dbReference type="ARBA" id="ARBA00022833"/>
    </source>
</evidence>
<keyword evidence="3" id="KW-0862">Zinc</keyword>
<keyword evidence="1" id="KW-0479">Metal-binding</keyword>
<keyword evidence="4 5" id="KW-0238">DNA-binding</keyword>
<proteinExistence type="predicted"/>
<dbReference type="Pfam" id="PF05485">
    <property type="entry name" value="THAP"/>
    <property type="match status" value="1"/>
</dbReference>
<sequence>MLPTSPQMVLKWTEVCREDEENPTLHARVCSAHFSDNCYQRDLQHELLGLPLRKKLKHDAVPDLNLPVKINKQKKQVHKSVIRYNQVQKDACVPTKNKISENKTKTKKQPNFKNEIAKNKSAGKKVVEKQQNITIIDITTDEPIVRRKNVIKKLPNLTAVKHKTEMKQNLVKTKSNEKIIAKKQLSTLDMNKINNFKTTEVQKRSKPNEDMIVFKHIPIIETKLIKPNPIKTRSNKAQQHTVGDNNGFKQITEKEIVSKSKEYNVKSTNTNYQNQASKETNNNSKVETLDKIIKYDITNTINQELQDNLIDQFDKNNDKIKRMPMRSSIRIAKKKSIESLSDSFTDKVNNKRDNNRERFSDKLKFMAMLQLKHEKNNHAVVDLDQFFECLVDEENFG</sequence>
<dbReference type="InterPro" id="IPR006612">
    <property type="entry name" value="THAP_Znf"/>
</dbReference>
<protein>
    <recommendedName>
        <fullName evidence="6">THAP-type domain-containing protein</fullName>
    </recommendedName>
</protein>
<dbReference type="EMBL" id="OV651813">
    <property type="protein sequence ID" value="CAH1099168.1"/>
    <property type="molecule type" value="Genomic_DNA"/>
</dbReference>
<gene>
    <name evidence="7" type="ORF">PSYICH_LOCUS1151</name>
</gene>
<organism evidence="7 8">
    <name type="scientific">Psylliodes chrysocephalus</name>
    <dbReference type="NCBI Taxonomy" id="3402493"/>
    <lineage>
        <taxon>Eukaryota</taxon>
        <taxon>Metazoa</taxon>
        <taxon>Ecdysozoa</taxon>
        <taxon>Arthropoda</taxon>
        <taxon>Hexapoda</taxon>
        <taxon>Insecta</taxon>
        <taxon>Pterygota</taxon>
        <taxon>Neoptera</taxon>
        <taxon>Endopterygota</taxon>
        <taxon>Coleoptera</taxon>
        <taxon>Polyphaga</taxon>
        <taxon>Cucujiformia</taxon>
        <taxon>Chrysomeloidea</taxon>
        <taxon>Chrysomelidae</taxon>
        <taxon>Galerucinae</taxon>
        <taxon>Alticini</taxon>
        <taxon>Psylliodes</taxon>
    </lineage>
</organism>
<evidence type="ECO:0000313" key="7">
    <source>
        <dbReference type="EMBL" id="CAH1099168.1"/>
    </source>
</evidence>
<reference evidence="7" key="1">
    <citation type="submission" date="2022-01" db="EMBL/GenBank/DDBJ databases">
        <authorList>
            <person name="King R."/>
        </authorList>
    </citation>
    <scope>NUCLEOTIDE SEQUENCE</scope>
</reference>
<evidence type="ECO:0000313" key="8">
    <source>
        <dbReference type="Proteomes" id="UP001153636"/>
    </source>
</evidence>
<evidence type="ECO:0000256" key="4">
    <source>
        <dbReference type="ARBA" id="ARBA00023125"/>
    </source>
</evidence>
<name>A0A9P0G421_9CUCU</name>